<name>A0A6J8EYS1_MYTCO</name>
<dbReference type="GO" id="GO:0008270">
    <property type="term" value="F:zinc ion binding"/>
    <property type="evidence" value="ECO:0007669"/>
    <property type="project" value="UniProtKB-KW"/>
</dbReference>
<evidence type="ECO:0000256" key="5">
    <source>
        <dbReference type="SAM" id="MobiDB-lite"/>
    </source>
</evidence>
<dbReference type="InterPro" id="IPR042080">
    <property type="entry name" value="RNA_2'-PTrans_N"/>
</dbReference>
<keyword evidence="4" id="KW-0479">Metal-binding</keyword>
<gene>
    <name evidence="7" type="ORF">MCOR_57583</name>
</gene>
<feature type="compositionally biased region" description="Polar residues" evidence="5">
    <location>
        <begin position="306"/>
        <end position="318"/>
    </location>
</feature>
<reference evidence="7 8" key="1">
    <citation type="submission" date="2020-06" db="EMBL/GenBank/DDBJ databases">
        <authorList>
            <person name="Li R."/>
            <person name="Bekaert M."/>
        </authorList>
    </citation>
    <scope>NUCLEOTIDE SEQUENCE [LARGE SCALE GENOMIC DNA]</scope>
    <source>
        <strain evidence="8">wild</strain>
    </source>
</reference>
<keyword evidence="4" id="KW-0863">Zinc-finger</keyword>
<evidence type="ECO:0000259" key="6">
    <source>
        <dbReference type="PROSITE" id="PS50158"/>
    </source>
</evidence>
<proteinExistence type="predicted"/>
<evidence type="ECO:0000256" key="1">
    <source>
        <dbReference type="ARBA" id="ARBA00003343"/>
    </source>
</evidence>
<keyword evidence="4" id="KW-0862">Zinc</keyword>
<dbReference type="InterPro" id="IPR002745">
    <property type="entry name" value="Ptrans_KptA/Tpt1"/>
</dbReference>
<dbReference type="AlphaFoldDB" id="A0A6J8EYS1"/>
<keyword evidence="8" id="KW-1185">Reference proteome</keyword>
<evidence type="ECO:0000256" key="3">
    <source>
        <dbReference type="ARBA" id="ARBA00047949"/>
    </source>
</evidence>
<dbReference type="Pfam" id="PF00098">
    <property type="entry name" value="zf-CCHC"/>
    <property type="match status" value="1"/>
</dbReference>
<dbReference type="Pfam" id="PF01885">
    <property type="entry name" value="PTS_2-RNA"/>
    <property type="match status" value="1"/>
</dbReference>
<dbReference type="SMART" id="SM00343">
    <property type="entry name" value="ZnF_C2HC"/>
    <property type="match status" value="1"/>
</dbReference>
<keyword evidence="7" id="KW-0808">Transferase</keyword>
<dbReference type="GO" id="GO:0000215">
    <property type="term" value="F:tRNA 2'-phosphotransferase activity"/>
    <property type="evidence" value="ECO:0007669"/>
    <property type="project" value="UniProtKB-EC"/>
</dbReference>
<feature type="domain" description="CCHC-type" evidence="6">
    <location>
        <begin position="77"/>
        <end position="92"/>
    </location>
</feature>
<feature type="compositionally biased region" description="Acidic residues" evidence="5">
    <location>
        <begin position="322"/>
        <end position="331"/>
    </location>
</feature>
<dbReference type="EC" id="2.7.1.160" evidence="2"/>
<dbReference type="Gene3D" id="1.10.10.970">
    <property type="entry name" value="RNA 2'-phosphotransferase, Tpt1/KptA family, N-terminal domain"/>
    <property type="match status" value="1"/>
</dbReference>
<evidence type="ECO:0000313" key="7">
    <source>
        <dbReference type="EMBL" id="CAC5425798.1"/>
    </source>
</evidence>
<evidence type="ECO:0000256" key="2">
    <source>
        <dbReference type="ARBA" id="ARBA00012007"/>
    </source>
</evidence>
<feature type="region of interest" description="Disordered" evidence="5">
    <location>
        <begin position="298"/>
        <end position="331"/>
    </location>
</feature>
<organism evidence="7 8">
    <name type="scientific">Mytilus coruscus</name>
    <name type="common">Sea mussel</name>
    <dbReference type="NCBI Taxonomy" id="42192"/>
    <lineage>
        <taxon>Eukaryota</taxon>
        <taxon>Metazoa</taxon>
        <taxon>Spiralia</taxon>
        <taxon>Lophotrochozoa</taxon>
        <taxon>Mollusca</taxon>
        <taxon>Bivalvia</taxon>
        <taxon>Autobranchia</taxon>
        <taxon>Pteriomorphia</taxon>
        <taxon>Mytilida</taxon>
        <taxon>Mytiloidea</taxon>
        <taxon>Mytilidae</taxon>
        <taxon>Mytilinae</taxon>
        <taxon>Mytilus</taxon>
    </lineage>
</organism>
<dbReference type="OrthoDB" id="419694at2759"/>
<dbReference type="InterPro" id="IPR036875">
    <property type="entry name" value="Znf_CCHC_sf"/>
</dbReference>
<comment type="catalytic activity">
    <reaction evidence="3">
        <text>2'-phospho-[ligated tRNA] + NAD(+) = mature tRNA + ADP-alpha-D-ribose 1'',2''-cyclic phosphate + nicotinamide</text>
        <dbReference type="Rhea" id="RHEA:23324"/>
        <dbReference type="Rhea" id="RHEA-COMP:11106"/>
        <dbReference type="Rhea" id="RHEA-COMP:11107"/>
        <dbReference type="ChEBI" id="CHEBI:17154"/>
        <dbReference type="ChEBI" id="CHEBI:57540"/>
        <dbReference type="ChEBI" id="CHEBI:76596"/>
        <dbReference type="ChEBI" id="CHEBI:82883"/>
        <dbReference type="ChEBI" id="CHEBI:85027"/>
        <dbReference type="EC" id="2.7.1.160"/>
    </reaction>
</comment>
<evidence type="ECO:0000256" key="4">
    <source>
        <dbReference type="PROSITE-ProRule" id="PRU00047"/>
    </source>
</evidence>
<protein>
    <recommendedName>
        <fullName evidence="2">2'-phosphotransferase</fullName>
        <ecNumber evidence="2">2.7.1.160</ecNumber>
    </recommendedName>
</protein>
<dbReference type="SUPFAM" id="SSF56399">
    <property type="entry name" value="ADP-ribosylation"/>
    <property type="match status" value="1"/>
</dbReference>
<dbReference type="SUPFAM" id="SSF57756">
    <property type="entry name" value="Retrovirus zinc finger-like domains"/>
    <property type="match status" value="1"/>
</dbReference>
<evidence type="ECO:0000313" key="8">
    <source>
        <dbReference type="Proteomes" id="UP000507470"/>
    </source>
</evidence>
<dbReference type="GO" id="GO:0003676">
    <property type="term" value="F:nucleic acid binding"/>
    <property type="evidence" value="ECO:0007669"/>
    <property type="project" value="InterPro"/>
</dbReference>
<dbReference type="EMBL" id="CACVKT020010308">
    <property type="protein sequence ID" value="CAC5425798.1"/>
    <property type="molecule type" value="Genomic_DNA"/>
</dbReference>
<accession>A0A6J8EYS1</accession>
<dbReference type="PROSITE" id="PS50158">
    <property type="entry name" value="ZF_CCHC"/>
    <property type="match status" value="1"/>
</dbReference>
<dbReference type="Proteomes" id="UP000507470">
    <property type="component" value="Unassembled WGS sequence"/>
</dbReference>
<sequence length="331" mass="37087">MSGWYEDHPEAYHEYQVPHERATMAPERTPASAWKAELEKTDRKFVLSHIMDQFKKFLPRPVARSPSPGGQAGTEDCYYCEKRGHFKRECPKFRVKQNCNGSIKLQRDYSGGRSESLQMKLVISVVESVPQAREAEVAILGHGVGANLPRDREGNGKSTCRVSVEVRAEIESEQCSNSDREATPSGGLDRYLLKSLANILRHGALELGHRLLPGGYLLMAEILKKHLGFAGYSLPDIHKLIKVDVDRSFTLIKDTDSGCWKIRANQGIPWWGYPRHTISKEMNYLCNEVAAPTDTTLASDEEAQESWDSTSEGVTDTTLVEEASDEETVCQ</sequence>
<comment type="function">
    <text evidence="1">Catalyzes the last step of tRNA splicing, the transfer of the splice junction 2'-phosphate from ligated tRNA to NAD to produce ADP-ribose 1''-2'' cyclic phosphate.</text>
</comment>
<dbReference type="InterPro" id="IPR001878">
    <property type="entry name" value="Znf_CCHC"/>
</dbReference>
<dbReference type="Gene3D" id="4.10.60.10">
    <property type="entry name" value="Zinc finger, CCHC-type"/>
    <property type="match status" value="1"/>
</dbReference>